<dbReference type="InterPro" id="IPR042002">
    <property type="entry name" value="Sortase_C"/>
</dbReference>
<feature type="active site" description="Acyl-thioester intermediate" evidence="2">
    <location>
        <position position="218"/>
    </location>
</feature>
<dbReference type="NCBIfam" id="TIGR01076">
    <property type="entry name" value="sortase_fam"/>
    <property type="match status" value="1"/>
</dbReference>
<dbReference type="Proteomes" id="UP000824118">
    <property type="component" value="Unassembled WGS sequence"/>
</dbReference>
<keyword evidence="3" id="KW-1133">Transmembrane helix</keyword>
<evidence type="ECO:0000313" key="5">
    <source>
        <dbReference type="Proteomes" id="UP000824118"/>
    </source>
</evidence>
<dbReference type="Pfam" id="PF04203">
    <property type="entry name" value="Sortase"/>
    <property type="match status" value="1"/>
</dbReference>
<organism evidence="4 5">
    <name type="scientific">Candidatus Limousia pullorum</name>
    <dbReference type="NCBI Taxonomy" id="2840860"/>
    <lineage>
        <taxon>Bacteria</taxon>
        <taxon>Bacillati</taxon>
        <taxon>Bacillota</taxon>
        <taxon>Clostridia</taxon>
        <taxon>Eubacteriales</taxon>
        <taxon>Oscillospiraceae</taxon>
        <taxon>Oscillospiraceae incertae sedis</taxon>
        <taxon>Candidatus Limousia</taxon>
    </lineage>
</organism>
<keyword evidence="3" id="KW-0812">Transmembrane</keyword>
<feature type="transmembrane region" description="Helical" evidence="3">
    <location>
        <begin position="259"/>
        <end position="277"/>
    </location>
</feature>
<feature type="active site" description="Proton donor/acceptor" evidence="2">
    <location>
        <position position="156"/>
    </location>
</feature>
<dbReference type="AlphaFoldDB" id="A0A9D1S908"/>
<evidence type="ECO:0000256" key="1">
    <source>
        <dbReference type="ARBA" id="ARBA00022801"/>
    </source>
</evidence>
<accession>A0A9D1S908</accession>
<dbReference type="InterPro" id="IPR023365">
    <property type="entry name" value="Sortase_dom-sf"/>
</dbReference>
<sequence length="285" mass="32371">MKSKKKRRIFDAIRILVLLIAVSVLLYPSVSNYLYELKNTGVTKDYDSQVEQLSQDEKNEMFLAAVEYNKMLAGEEITEIKDPFSKEEKEPDELYESLLKMNDSGMMGYIKIPKINLELPIYHGTEESVLQVGVGHFEGTSLPVGGEKTHCVLTGHRGLPSRELFTNIDKLENGDVFYIKVFGETLAYQVDDIKTVLPEETGSLVPFEGEDYVTLVTCTPYAVNTHRLLVRGHRIDYSTAVTHVPDINIEPQLPFEVKMLILAIAVIIAAFIIYQIIKIIRRRKK</sequence>
<reference evidence="4" key="1">
    <citation type="submission" date="2020-10" db="EMBL/GenBank/DDBJ databases">
        <authorList>
            <person name="Gilroy R."/>
        </authorList>
    </citation>
    <scope>NUCLEOTIDE SEQUENCE</scope>
    <source>
        <strain evidence="4">ChiGjej1B1-1684</strain>
    </source>
</reference>
<evidence type="ECO:0000256" key="2">
    <source>
        <dbReference type="PIRSR" id="PIRSR605754-1"/>
    </source>
</evidence>
<keyword evidence="3" id="KW-0472">Membrane</keyword>
<proteinExistence type="predicted"/>
<protein>
    <submittedName>
        <fullName evidence="4">Class C sortase</fullName>
    </submittedName>
</protein>
<name>A0A9D1S908_9FIRM</name>
<dbReference type="SUPFAM" id="SSF63817">
    <property type="entry name" value="Sortase"/>
    <property type="match status" value="1"/>
</dbReference>
<dbReference type="Gene3D" id="2.40.260.10">
    <property type="entry name" value="Sortase"/>
    <property type="match status" value="1"/>
</dbReference>
<evidence type="ECO:0000256" key="3">
    <source>
        <dbReference type="SAM" id="Phobius"/>
    </source>
</evidence>
<evidence type="ECO:0000313" key="4">
    <source>
        <dbReference type="EMBL" id="HIU50962.1"/>
    </source>
</evidence>
<dbReference type="NCBIfam" id="NF033745">
    <property type="entry name" value="class_C_sortase"/>
    <property type="match status" value="1"/>
</dbReference>
<dbReference type="InterPro" id="IPR005754">
    <property type="entry name" value="Sortase"/>
</dbReference>
<comment type="caution">
    <text evidence="4">The sequence shown here is derived from an EMBL/GenBank/DDBJ whole genome shotgun (WGS) entry which is preliminary data.</text>
</comment>
<dbReference type="CDD" id="cd05827">
    <property type="entry name" value="Sortase_C"/>
    <property type="match status" value="1"/>
</dbReference>
<reference evidence="4" key="2">
    <citation type="journal article" date="2021" name="PeerJ">
        <title>Extensive microbial diversity within the chicken gut microbiome revealed by metagenomics and culture.</title>
        <authorList>
            <person name="Gilroy R."/>
            <person name="Ravi A."/>
            <person name="Getino M."/>
            <person name="Pursley I."/>
            <person name="Horton D.L."/>
            <person name="Alikhan N.F."/>
            <person name="Baker D."/>
            <person name="Gharbi K."/>
            <person name="Hall N."/>
            <person name="Watson M."/>
            <person name="Adriaenssens E.M."/>
            <person name="Foster-Nyarko E."/>
            <person name="Jarju S."/>
            <person name="Secka A."/>
            <person name="Antonio M."/>
            <person name="Oren A."/>
            <person name="Chaudhuri R.R."/>
            <person name="La Ragione R."/>
            <person name="Hildebrand F."/>
            <person name="Pallen M.J."/>
        </authorList>
    </citation>
    <scope>NUCLEOTIDE SEQUENCE</scope>
    <source>
        <strain evidence="4">ChiGjej1B1-1684</strain>
    </source>
</reference>
<keyword evidence="1" id="KW-0378">Hydrolase</keyword>
<gene>
    <name evidence="4" type="ORF">IAD22_08125</name>
</gene>
<dbReference type="GO" id="GO:0016787">
    <property type="term" value="F:hydrolase activity"/>
    <property type="evidence" value="ECO:0007669"/>
    <property type="project" value="UniProtKB-KW"/>
</dbReference>
<dbReference type="EMBL" id="DVNG01000120">
    <property type="protein sequence ID" value="HIU50962.1"/>
    <property type="molecule type" value="Genomic_DNA"/>
</dbReference>